<evidence type="ECO:0000259" key="2">
    <source>
        <dbReference type="Pfam" id="PF13304"/>
    </source>
</evidence>
<dbReference type="PANTHER" id="PTHR43581:SF4">
    <property type="entry name" value="ATP_GTP PHOSPHATASE"/>
    <property type="match status" value="1"/>
</dbReference>
<dbReference type="SUPFAM" id="SSF52540">
    <property type="entry name" value="P-loop containing nucleoside triphosphate hydrolases"/>
    <property type="match status" value="1"/>
</dbReference>
<dbReference type="Proteomes" id="UP000298424">
    <property type="component" value="Unassembled WGS sequence"/>
</dbReference>
<evidence type="ECO:0000259" key="1">
    <source>
        <dbReference type="Pfam" id="PF13175"/>
    </source>
</evidence>
<sequence>MKIRRLKISNYRGIKSLDWVLPTDERLICLIGPGDSGKSSILEGLHLLLGDRWNPSLADTDFFNCDVSEPIVIRAAITDLPAHLLKETAYGLWLSGIDTAGEVSQDPTDETEPCIIVQLRIDDSLEPVWTVERLLGGEGKPLNTYARREFATFKVDERIDVHLRWTRTSALGRLSDKGSGAKNAMAIASRAAREALASIDDADLTAVADRVQDQANLVGGGRFTAIHPGLDTSMASAGGNLALYEGLVPLAGYGLGSKRLTGIAVQQLAAGQRSTVLIDEVEHGLEPHRLVRLLQHLLGYEEYSQVFITTHSPVVVEQSQTESLAVVRNDAGSVVVHSLATSAGDVALRLRRSRPSSFLARRIIVAEGKTEHGLLMKYLETWDEDRRTQGLSISAGDGTVIQDAQGGSEVAIRATALRELGYDVAVLVDNDDTSIDDAIAAASAAGVEVFRWDTGLNTESQVVMHLDQGGVERMLDLGIDMRNDRETVLLDLKKHGLPAVVDTLSLSDWFAAGVTDLAAAKEMVMKAMIKSKWFKDVDSGRRLGEWLMVEQELFQGTSVEAALAGLRAFAYPARPSGEEEAQAVESDD</sequence>
<organism evidence="3 4">
    <name type="scientific">Cryobacterium lyxosi</name>
    <dbReference type="NCBI Taxonomy" id="1259228"/>
    <lineage>
        <taxon>Bacteria</taxon>
        <taxon>Bacillati</taxon>
        <taxon>Actinomycetota</taxon>
        <taxon>Actinomycetes</taxon>
        <taxon>Micrococcales</taxon>
        <taxon>Microbacteriaceae</taxon>
        <taxon>Cryobacterium</taxon>
    </lineage>
</organism>
<dbReference type="RefSeq" id="WP_134571944.1">
    <property type="nucleotide sequence ID" value="NZ_SOGT01000006.1"/>
</dbReference>
<evidence type="ECO:0000313" key="3">
    <source>
        <dbReference type="EMBL" id="TFD27356.1"/>
    </source>
</evidence>
<proteinExistence type="predicted"/>
<dbReference type="EMBL" id="SOGT01000006">
    <property type="protein sequence ID" value="TFD27356.1"/>
    <property type="molecule type" value="Genomic_DNA"/>
</dbReference>
<keyword evidence="4" id="KW-1185">Reference proteome</keyword>
<dbReference type="GO" id="GO:0005524">
    <property type="term" value="F:ATP binding"/>
    <property type="evidence" value="ECO:0007669"/>
    <property type="project" value="InterPro"/>
</dbReference>
<dbReference type="GO" id="GO:0016887">
    <property type="term" value="F:ATP hydrolysis activity"/>
    <property type="evidence" value="ECO:0007669"/>
    <property type="project" value="InterPro"/>
</dbReference>
<gene>
    <name evidence="3" type="ORF">E3T27_06260</name>
</gene>
<dbReference type="InterPro" id="IPR051396">
    <property type="entry name" value="Bact_Antivir_Def_Nuclease"/>
</dbReference>
<evidence type="ECO:0000313" key="4">
    <source>
        <dbReference type="Proteomes" id="UP000298424"/>
    </source>
</evidence>
<dbReference type="InterPro" id="IPR027417">
    <property type="entry name" value="P-loop_NTPase"/>
</dbReference>
<dbReference type="Gene3D" id="3.40.50.300">
    <property type="entry name" value="P-loop containing nucleotide triphosphate hydrolases"/>
    <property type="match status" value="2"/>
</dbReference>
<name>A0A4R8ZIY7_9MICO</name>
<feature type="domain" description="ATPase AAA-type core" evidence="2">
    <location>
        <begin position="158"/>
        <end position="317"/>
    </location>
</feature>
<dbReference type="OrthoDB" id="3237462at2"/>
<dbReference type="PANTHER" id="PTHR43581">
    <property type="entry name" value="ATP/GTP PHOSPHATASE"/>
    <property type="match status" value="1"/>
</dbReference>
<feature type="domain" description="Endonuclease GajA/Old nuclease/RecF-like AAA" evidence="1">
    <location>
        <begin position="1"/>
        <end position="65"/>
    </location>
</feature>
<comment type="caution">
    <text evidence="3">The sequence shown here is derived from an EMBL/GenBank/DDBJ whole genome shotgun (WGS) entry which is preliminary data.</text>
</comment>
<dbReference type="InterPro" id="IPR041685">
    <property type="entry name" value="AAA_GajA/Old/RecF-like"/>
</dbReference>
<reference evidence="3 4" key="1">
    <citation type="submission" date="2019-03" db="EMBL/GenBank/DDBJ databases">
        <title>Genomics of glacier-inhabiting Cryobacterium strains.</title>
        <authorList>
            <person name="Liu Q."/>
            <person name="Xin Y.-H."/>
        </authorList>
    </citation>
    <scope>NUCLEOTIDE SEQUENCE [LARGE SCALE GENOMIC DNA]</scope>
    <source>
        <strain evidence="3 4">TMT1-1</strain>
    </source>
</reference>
<protein>
    <submittedName>
        <fullName evidence="3">AAA family ATPase</fullName>
    </submittedName>
</protein>
<dbReference type="Pfam" id="PF13175">
    <property type="entry name" value="AAA_15"/>
    <property type="match status" value="1"/>
</dbReference>
<accession>A0A4R8ZIY7</accession>
<dbReference type="InterPro" id="IPR003959">
    <property type="entry name" value="ATPase_AAA_core"/>
</dbReference>
<dbReference type="AlphaFoldDB" id="A0A4R8ZIY7"/>
<dbReference type="Pfam" id="PF13304">
    <property type="entry name" value="AAA_21"/>
    <property type="match status" value="1"/>
</dbReference>